<proteinExistence type="inferred from homology"/>
<dbReference type="GO" id="GO:0005524">
    <property type="term" value="F:ATP binding"/>
    <property type="evidence" value="ECO:0007669"/>
    <property type="project" value="UniProtKB-UniRule"/>
</dbReference>
<comment type="similarity">
    <text evidence="9">Belongs to the SUA5 family. TsaC subfamily.</text>
</comment>
<accession>A0A7U4JZP3</accession>
<evidence type="ECO:0000256" key="7">
    <source>
        <dbReference type="ARBA" id="ARBA00022840"/>
    </source>
</evidence>
<keyword evidence="5 9" id="KW-0548">Nucleotidyltransferase</keyword>
<dbReference type="EC" id="2.7.7.87" evidence="9"/>
<dbReference type="NCBIfam" id="NF007919">
    <property type="entry name" value="PRK10634.1"/>
    <property type="match status" value="1"/>
</dbReference>
<dbReference type="InterPro" id="IPR023535">
    <property type="entry name" value="TC-AMP_synthase"/>
</dbReference>
<keyword evidence="6 9" id="KW-0547">Nucleotide-binding</keyword>
<dbReference type="EMBL" id="CP007448">
    <property type="protein sequence ID" value="AHM71676.2"/>
    <property type="molecule type" value="Genomic_DNA"/>
</dbReference>
<name>A0A7U4JZP3_YEREN</name>
<dbReference type="GO" id="GO:0006450">
    <property type="term" value="P:regulation of translational fidelity"/>
    <property type="evidence" value="ECO:0007669"/>
    <property type="project" value="TreeGrafter"/>
</dbReference>
<comment type="function">
    <text evidence="9">Required for the formation of a threonylcarbamoyl group on adenosine at position 37 (t(6)A37) in tRNAs that read codons beginning with adenine. Catalyzes the conversion of L-threonine, HCO(3)(-)/CO(2) and ATP to give threonylcarbamoyl-AMP (TC-AMP) as the acyladenylate intermediate, with the release of diphosphate.</text>
</comment>
<dbReference type="GO" id="GO:0005737">
    <property type="term" value="C:cytoplasm"/>
    <property type="evidence" value="ECO:0007669"/>
    <property type="project" value="UniProtKB-SubCell"/>
</dbReference>
<evidence type="ECO:0000256" key="1">
    <source>
        <dbReference type="ARBA" id="ARBA00004496"/>
    </source>
</evidence>
<evidence type="ECO:0000313" key="11">
    <source>
        <dbReference type="EMBL" id="AHM71676.2"/>
    </source>
</evidence>
<evidence type="ECO:0000256" key="9">
    <source>
        <dbReference type="HAMAP-Rule" id="MF_01852"/>
    </source>
</evidence>
<dbReference type="Proteomes" id="UP000230961">
    <property type="component" value="Chromosome"/>
</dbReference>
<dbReference type="KEGG" id="yel:LC20_00420"/>
<dbReference type="InterPro" id="IPR017945">
    <property type="entry name" value="DHBP_synth_RibB-like_a/b_dom"/>
</dbReference>
<evidence type="ECO:0000256" key="3">
    <source>
        <dbReference type="ARBA" id="ARBA00022679"/>
    </source>
</evidence>
<dbReference type="GO" id="GO:0061710">
    <property type="term" value="F:L-threonylcarbamoyladenylate synthase"/>
    <property type="evidence" value="ECO:0007669"/>
    <property type="project" value="UniProtKB-EC"/>
</dbReference>
<evidence type="ECO:0000256" key="5">
    <source>
        <dbReference type="ARBA" id="ARBA00022695"/>
    </source>
</evidence>
<keyword evidence="3 9" id="KW-0808">Transferase</keyword>
<evidence type="ECO:0000256" key="8">
    <source>
        <dbReference type="ARBA" id="ARBA00048366"/>
    </source>
</evidence>
<keyword evidence="7 9" id="KW-0067">ATP-binding</keyword>
<evidence type="ECO:0000256" key="4">
    <source>
        <dbReference type="ARBA" id="ARBA00022694"/>
    </source>
</evidence>
<dbReference type="Pfam" id="PF01300">
    <property type="entry name" value="Sua5_yciO_yrdC"/>
    <property type="match status" value="1"/>
</dbReference>
<dbReference type="GO" id="GO:0002949">
    <property type="term" value="P:tRNA threonylcarbamoyladenosine modification"/>
    <property type="evidence" value="ECO:0007669"/>
    <property type="project" value="UniProtKB-UniRule"/>
</dbReference>
<keyword evidence="2 9" id="KW-0963">Cytoplasm</keyword>
<dbReference type="InterPro" id="IPR006070">
    <property type="entry name" value="Sua5-like_dom"/>
</dbReference>
<dbReference type="Gene3D" id="3.90.870.10">
    <property type="entry name" value="DHBP synthase"/>
    <property type="match status" value="1"/>
</dbReference>
<dbReference type="HAMAP" id="MF_01852">
    <property type="entry name" value="TsaC"/>
    <property type="match status" value="1"/>
</dbReference>
<evidence type="ECO:0000256" key="6">
    <source>
        <dbReference type="ARBA" id="ARBA00022741"/>
    </source>
</evidence>
<dbReference type="PANTHER" id="PTHR17490">
    <property type="entry name" value="SUA5"/>
    <property type="match status" value="1"/>
</dbReference>
<dbReference type="PANTHER" id="PTHR17490:SF18">
    <property type="entry name" value="THREONYLCARBAMOYL-AMP SYNTHASE"/>
    <property type="match status" value="1"/>
</dbReference>
<dbReference type="GO" id="GO:0003725">
    <property type="term" value="F:double-stranded RNA binding"/>
    <property type="evidence" value="ECO:0007669"/>
    <property type="project" value="InterPro"/>
</dbReference>
<dbReference type="AlphaFoldDB" id="A0A7U4JZP3"/>
<evidence type="ECO:0000259" key="10">
    <source>
        <dbReference type="PROSITE" id="PS51163"/>
    </source>
</evidence>
<dbReference type="PROSITE" id="PS51163">
    <property type="entry name" value="YRDC"/>
    <property type="match status" value="1"/>
</dbReference>
<dbReference type="InterPro" id="IPR050156">
    <property type="entry name" value="TC-AMP_synthase_SUA5"/>
</dbReference>
<evidence type="ECO:0000313" key="12">
    <source>
        <dbReference type="Proteomes" id="UP000230961"/>
    </source>
</evidence>
<comment type="catalytic activity">
    <reaction evidence="8 9">
        <text>L-threonine + hydrogencarbonate + ATP = L-threonylcarbamoyladenylate + diphosphate + H2O</text>
        <dbReference type="Rhea" id="RHEA:36407"/>
        <dbReference type="ChEBI" id="CHEBI:15377"/>
        <dbReference type="ChEBI" id="CHEBI:17544"/>
        <dbReference type="ChEBI" id="CHEBI:30616"/>
        <dbReference type="ChEBI" id="CHEBI:33019"/>
        <dbReference type="ChEBI" id="CHEBI:57926"/>
        <dbReference type="ChEBI" id="CHEBI:73682"/>
        <dbReference type="EC" id="2.7.7.87"/>
    </reaction>
</comment>
<reference evidence="11 12" key="1">
    <citation type="submission" date="2017-11" db="EMBL/GenBank/DDBJ databases">
        <title>The complete genome sequence and comparative genome analysis of Yersinia enterocolitica strain LC20.</title>
        <authorList>
            <person name="Shi G."/>
            <person name="Su M."/>
            <person name="Liang J."/>
            <person name="Gu W."/>
            <person name="Xiao Y."/>
            <person name="Zhang Z."/>
            <person name="Qiu H."/>
            <person name="Duan R."/>
            <person name="Zhang Z."/>
            <person name="Li Y."/>
            <person name="Zhang X."/>
            <person name="Ling Y."/>
            <person name="Song L."/>
            <person name="Chen M."/>
            <person name="Zhao Y."/>
            <person name="Wu J."/>
            <person name="Jing H."/>
            <person name="Xiao J."/>
            <person name="Wang X."/>
        </authorList>
    </citation>
    <scope>NUCLEOTIDE SEQUENCE [LARGE SCALE GENOMIC DNA]</scope>
    <source>
        <strain evidence="11 12">LC20</strain>
    </source>
</reference>
<comment type="subcellular location">
    <subcellularLocation>
        <location evidence="1 9">Cytoplasm</location>
    </subcellularLocation>
</comment>
<feature type="domain" description="YrdC-like" evidence="10">
    <location>
        <begin position="7"/>
        <end position="190"/>
    </location>
</feature>
<sequence>MSKQENNSAMPAVLLALQQEEVIAYPTEAVFGLGCDPDSEKAVNALLALKQRPWQKGLILIAANYEQLKPYVNDAALSDAQRKAIFSVWPGPVTWVIPARPETPRWLTGSFDSLAVRVSDHPLVQQLCTQYGKPVVSTSANLSGQEPCRTIDEVRMQFGPLLPVLTGLVGGRLNPSEIRDALTGKQFRQG</sequence>
<dbReference type="GO" id="GO:0000049">
    <property type="term" value="F:tRNA binding"/>
    <property type="evidence" value="ECO:0007669"/>
    <property type="project" value="TreeGrafter"/>
</dbReference>
<gene>
    <name evidence="9" type="primary">tsaC</name>
    <name evidence="11" type="ORF">LC20_00420</name>
</gene>
<evidence type="ECO:0000256" key="2">
    <source>
        <dbReference type="ARBA" id="ARBA00022490"/>
    </source>
</evidence>
<dbReference type="FunFam" id="3.90.870.10:FF:000004">
    <property type="entry name" value="Threonylcarbamoyl-AMP synthase"/>
    <property type="match status" value="1"/>
</dbReference>
<organism evidence="11 12">
    <name type="scientific">Yersinia enterocolitica LC20</name>
    <dbReference type="NCBI Taxonomy" id="1443113"/>
    <lineage>
        <taxon>Bacteria</taxon>
        <taxon>Pseudomonadati</taxon>
        <taxon>Pseudomonadota</taxon>
        <taxon>Gammaproteobacteria</taxon>
        <taxon>Enterobacterales</taxon>
        <taxon>Yersiniaceae</taxon>
        <taxon>Yersinia</taxon>
    </lineage>
</organism>
<dbReference type="SUPFAM" id="SSF55821">
    <property type="entry name" value="YrdC/RibB"/>
    <property type="match status" value="1"/>
</dbReference>
<keyword evidence="4 9" id="KW-0819">tRNA processing</keyword>
<protein>
    <recommendedName>
        <fullName evidence="9">Threonylcarbamoyl-AMP synthase</fullName>
        <shortName evidence="9">TC-AMP synthase</shortName>
        <ecNumber evidence="9">2.7.7.87</ecNumber>
    </recommendedName>
    <alternativeName>
        <fullName evidence="9">L-threonylcarbamoyladenylate synthase</fullName>
    </alternativeName>
    <alternativeName>
        <fullName evidence="9">t(6)A37 threonylcarbamoyladenosine biosynthesis protein TsaC</fullName>
    </alternativeName>
    <alternativeName>
        <fullName evidence="9">tRNA threonylcarbamoyladenosine biosynthesis protein TsaC</fullName>
    </alternativeName>
</protein>